<sequence length="141" mass="15731">MDITDNSDAVPEVVALAAEIAYVVDGGATRYRVDGLRMDESEAHSHLTKVRGVEAGAARSVLDLVRVRDITAARARLTVDYHVGLGYRICRRGRRMDFNEATDVLVREYRCTPDEAEGAVSQARANFDRFHLSYPWFPSEG</sequence>
<evidence type="ECO:0000313" key="1">
    <source>
        <dbReference type="EMBL" id="MDA2804460.1"/>
    </source>
</evidence>
<protein>
    <submittedName>
        <fullName evidence="1">Uncharacterized protein</fullName>
    </submittedName>
</protein>
<dbReference type="EMBL" id="JAQFWP010000011">
    <property type="protein sequence ID" value="MDA2804460.1"/>
    <property type="molecule type" value="Genomic_DNA"/>
</dbReference>
<name>A0ABT4TIC2_9ACTN</name>
<gene>
    <name evidence="1" type="ORF">O4U47_08050</name>
</gene>
<dbReference type="Proteomes" id="UP001165685">
    <property type="component" value="Unassembled WGS sequence"/>
</dbReference>
<reference evidence="1" key="1">
    <citation type="submission" date="2023-01" db="EMBL/GenBank/DDBJ databases">
        <title>Draft genome sequence of Nocardiopsis sp. LSu2-4 isolated from halophytes.</title>
        <authorList>
            <person name="Duangmal K."/>
            <person name="Chantavorakit T."/>
        </authorList>
    </citation>
    <scope>NUCLEOTIDE SEQUENCE</scope>
    <source>
        <strain evidence="1">LSu2-4</strain>
    </source>
</reference>
<keyword evidence="2" id="KW-1185">Reference proteome</keyword>
<comment type="caution">
    <text evidence="1">The sequence shown here is derived from an EMBL/GenBank/DDBJ whole genome shotgun (WGS) entry which is preliminary data.</text>
</comment>
<evidence type="ECO:0000313" key="2">
    <source>
        <dbReference type="Proteomes" id="UP001165685"/>
    </source>
</evidence>
<organism evidence="1 2">
    <name type="scientific">Nocardiopsis suaedae</name>
    <dbReference type="NCBI Taxonomy" id="3018444"/>
    <lineage>
        <taxon>Bacteria</taxon>
        <taxon>Bacillati</taxon>
        <taxon>Actinomycetota</taxon>
        <taxon>Actinomycetes</taxon>
        <taxon>Streptosporangiales</taxon>
        <taxon>Nocardiopsidaceae</taxon>
        <taxon>Nocardiopsis</taxon>
    </lineage>
</organism>
<accession>A0ABT4TIC2</accession>
<proteinExistence type="predicted"/>
<dbReference type="RefSeq" id="WP_270677006.1">
    <property type="nucleotide sequence ID" value="NZ_JAQFWP010000011.1"/>
</dbReference>